<organism evidence="3">
    <name type="scientific">Schistocephalus solidus</name>
    <name type="common">Tapeworm</name>
    <dbReference type="NCBI Taxonomy" id="70667"/>
    <lineage>
        <taxon>Eukaryota</taxon>
        <taxon>Metazoa</taxon>
        <taxon>Spiralia</taxon>
        <taxon>Lophotrochozoa</taxon>
        <taxon>Platyhelminthes</taxon>
        <taxon>Cestoda</taxon>
        <taxon>Eucestoda</taxon>
        <taxon>Diphyllobothriidea</taxon>
        <taxon>Diphyllobothriidae</taxon>
        <taxon>Schistocephalus</taxon>
    </lineage>
</organism>
<keyword evidence="2" id="KW-1185">Reference proteome</keyword>
<protein>
    <submittedName>
        <fullName evidence="1 3">Uncharacterized protein</fullName>
    </submittedName>
</protein>
<reference evidence="3" key="1">
    <citation type="submission" date="2016-06" db="UniProtKB">
        <authorList>
            <consortium name="WormBaseParasite"/>
        </authorList>
    </citation>
    <scope>IDENTIFICATION</scope>
</reference>
<gene>
    <name evidence="1" type="ORF">SSLN_LOCUS9205</name>
</gene>
<reference evidence="1 2" key="2">
    <citation type="submission" date="2018-11" db="EMBL/GenBank/DDBJ databases">
        <authorList>
            <consortium name="Pathogen Informatics"/>
        </authorList>
    </citation>
    <scope>NUCLEOTIDE SEQUENCE [LARGE SCALE GENOMIC DNA]</scope>
    <source>
        <strain evidence="1 2">NST_G2</strain>
    </source>
</reference>
<dbReference type="WBParaSite" id="SSLN_0000955401-mRNA-1">
    <property type="protein sequence ID" value="SSLN_0000955401-mRNA-1"/>
    <property type="gene ID" value="SSLN_0000955401"/>
</dbReference>
<evidence type="ECO:0000313" key="2">
    <source>
        <dbReference type="Proteomes" id="UP000275846"/>
    </source>
</evidence>
<dbReference type="EMBL" id="UYSU01035095">
    <property type="protein sequence ID" value="VDL95590.1"/>
    <property type="molecule type" value="Genomic_DNA"/>
</dbReference>
<dbReference type="AlphaFoldDB" id="A0A183SYA7"/>
<proteinExistence type="predicted"/>
<name>A0A183SYA7_SCHSO</name>
<evidence type="ECO:0000313" key="3">
    <source>
        <dbReference type="WBParaSite" id="SSLN_0000955401-mRNA-1"/>
    </source>
</evidence>
<sequence length="122" mass="13429">MAPRSWFLPSVQTTGNHNDWRAKPGEGIRCCVWLQKQYVCSLPPDLPIILSSLSFHPLPFALSPLLLPTPLYPPTSLILSLLSSLILLALHSSPLHLLLPFPLPPLSPLTLPSSPTVEKVLR</sequence>
<evidence type="ECO:0000313" key="1">
    <source>
        <dbReference type="EMBL" id="VDL95590.1"/>
    </source>
</evidence>
<dbReference type="Proteomes" id="UP000275846">
    <property type="component" value="Unassembled WGS sequence"/>
</dbReference>
<accession>A0A183SYA7</accession>